<feature type="compositionally biased region" description="Basic and acidic residues" evidence="1">
    <location>
        <begin position="1"/>
        <end position="15"/>
    </location>
</feature>
<name>A0A420JAH6_9PEZI</name>
<protein>
    <submittedName>
        <fullName evidence="2">Uncharacterized protein</fullName>
    </submittedName>
</protein>
<evidence type="ECO:0000313" key="3">
    <source>
        <dbReference type="Proteomes" id="UP000283383"/>
    </source>
</evidence>
<evidence type="ECO:0000313" key="2">
    <source>
        <dbReference type="EMBL" id="RKF83798.1"/>
    </source>
</evidence>
<proteinExistence type="predicted"/>
<gene>
    <name evidence="2" type="ORF">GcM3_008058</name>
</gene>
<accession>A0A420JAH6</accession>
<evidence type="ECO:0000256" key="1">
    <source>
        <dbReference type="SAM" id="MobiDB-lite"/>
    </source>
</evidence>
<reference evidence="2 3" key="1">
    <citation type="journal article" date="2018" name="BMC Genomics">
        <title>Comparative genome analyses reveal sequence features reflecting distinct modes of host-adaptation between dicot and monocot powdery mildew.</title>
        <authorList>
            <person name="Wu Y."/>
            <person name="Ma X."/>
            <person name="Pan Z."/>
            <person name="Kale S.D."/>
            <person name="Song Y."/>
            <person name="King H."/>
            <person name="Zhang Q."/>
            <person name="Presley C."/>
            <person name="Deng X."/>
            <person name="Wei C.I."/>
            <person name="Xiao S."/>
        </authorList>
    </citation>
    <scope>NUCLEOTIDE SEQUENCE [LARGE SCALE GENOMIC DNA]</scope>
    <source>
        <strain evidence="2">UMSG3</strain>
    </source>
</reference>
<dbReference type="Proteomes" id="UP000283383">
    <property type="component" value="Unassembled WGS sequence"/>
</dbReference>
<keyword evidence="3" id="KW-1185">Reference proteome</keyword>
<dbReference type="AlphaFoldDB" id="A0A420JAH6"/>
<dbReference type="EMBL" id="MCBQ01000846">
    <property type="protein sequence ID" value="RKF83798.1"/>
    <property type="molecule type" value="Genomic_DNA"/>
</dbReference>
<comment type="caution">
    <text evidence="2">The sequence shown here is derived from an EMBL/GenBank/DDBJ whole genome shotgun (WGS) entry which is preliminary data.</text>
</comment>
<organism evidence="2 3">
    <name type="scientific">Golovinomyces cichoracearum</name>
    <dbReference type="NCBI Taxonomy" id="62708"/>
    <lineage>
        <taxon>Eukaryota</taxon>
        <taxon>Fungi</taxon>
        <taxon>Dikarya</taxon>
        <taxon>Ascomycota</taxon>
        <taxon>Pezizomycotina</taxon>
        <taxon>Leotiomycetes</taxon>
        <taxon>Erysiphales</taxon>
        <taxon>Erysiphaceae</taxon>
        <taxon>Golovinomyces</taxon>
    </lineage>
</organism>
<feature type="region of interest" description="Disordered" evidence="1">
    <location>
        <begin position="1"/>
        <end position="27"/>
    </location>
</feature>
<sequence length="108" mass="12510">MPDILKRKNYQDETNTHNLHCDSFSEEQEEVSSLREDSIVMANSNPKRKMPVDLKDLVPRYMGNTKLTAKFFRQIRTAFEDVDIELTPKLFFNIIIMCVGGDALEVLD</sequence>